<proteinExistence type="predicted"/>
<accession>A0A4Y8KRS3</accession>
<dbReference type="EMBL" id="SOHQ01000008">
    <property type="protein sequence ID" value="TFD81407.1"/>
    <property type="molecule type" value="Genomic_DNA"/>
</dbReference>
<gene>
    <name evidence="1" type="ORF">E3T53_02780</name>
</gene>
<comment type="caution">
    <text evidence="1">The sequence shown here is derived from an EMBL/GenBank/DDBJ whole genome shotgun (WGS) entry which is preliminary data.</text>
</comment>
<organism evidence="1 2">
    <name type="scientific">Cryobacterium psychrophilum</name>
    <dbReference type="NCBI Taxonomy" id="41988"/>
    <lineage>
        <taxon>Bacteria</taxon>
        <taxon>Bacillati</taxon>
        <taxon>Actinomycetota</taxon>
        <taxon>Actinomycetes</taxon>
        <taxon>Micrococcales</taxon>
        <taxon>Microbacteriaceae</taxon>
        <taxon>Cryobacterium</taxon>
    </lineage>
</organism>
<evidence type="ECO:0000313" key="1">
    <source>
        <dbReference type="EMBL" id="TFD81407.1"/>
    </source>
</evidence>
<dbReference type="AlphaFoldDB" id="A0A4Y8KRS3"/>
<sequence>MGARSAAFRYDPFGQSIDSATDKIGTAVADDALPENIPGADADLGWVGRAGKLTEHASSIATIEMGATQYVPALGRFLSVDPVEDGVTSNYDYPLDPINKLDLSGERQDCGSEACNAVFNATPRKSNGQLISSPSRGNTSTRISPKTGPGIVNLVVVLQVTSVFMGAFFVRYSALRVAFASGANMDAIRDSRFAIRDSR</sequence>
<name>A0A4Y8KRS3_9MICO</name>
<dbReference type="RefSeq" id="WP_134172407.1">
    <property type="nucleotide sequence ID" value="NZ_SODI01000001.1"/>
</dbReference>
<dbReference type="Proteomes" id="UP000298218">
    <property type="component" value="Unassembled WGS sequence"/>
</dbReference>
<evidence type="ECO:0000313" key="2">
    <source>
        <dbReference type="Proteomes" id="UP000298218"/>
    </source>
</evidence>
<protein>
    <submittedName>
        <fullName evidence="1">Uncharacterized protein</fullName>
    </submittedName>
</protein>
<reference evidence="1 2" key="1">
    <citation type="submission" date="2019-03" db="EMBL/GenBank/DDBJ databases">
        <title>Genomics of glacier-inhabiting Cryobacterium strains.</title>
        <authorList>
            <person name="Liu Q."/>
            <person name="Xin Y.-H."/>
        </authorList>
    </citation>
    <scope>NUCLEOTIDE SEQUENCE [LARGE SCALE GENOMIC DNA]</scope>
    <source>
        <strain evidence="1 2">CGMCC 1.4292</strain>
    </source>
</reference>
<dbReference type="OrthoDB" id="3751446at2"/>
<keyword evidence="2" id="KW-1185">Reference proteome</keyword>
<dbReference type="Gene3D" id="2.180.10.10">
    <property type="entry name" value="RHS repeat-associated core"/>
    <property type="match status" value="1"/>
</dbReference>